<dbReference type="GO" id="GO:0005886">
    <property type="term" value="C:plasma membrane"/>
    <property type="evidence" value="ECO:0007669"/>
    <property type="project" value="InterPro"/>
</dbReference>
<dbReference type="InterPro" id="IPR002126">
    <property type="entry name" value="Cadherin-like_dom"/>
</dbReference>
<dbReference type="SUPFAM" id="SSF49313">
    <property type="entry name" value="Cadherin-like"/>
    <property type="match status" value="2"/>
</dbReference>
<evidence type="ECO:0000256" key="2">
    <source>
        <dbReference type="ARBA" id="ARBA00022692"/>
    </source>
</evidence>
<dbReference type="PANTHER" id="PTHR24028">
    <property type="entry name" value="CADHERIN-87A"/>
    <property type="match status" value="1"/>
</dbReference>
<evidence type="ECO:0000256" key="6">
    <source>
        <dbReference type="ARBA" id="ARBA00023136"/>
    </source>
</evidence>
<keyword evidence="5" id="KW-1133">Transmembrane helix</keyword>
<dbReference type="PROSITE" id="PS00232">
    <property type="entry name" value="CADHERIN_1"/>
    <property type="match status" value="1"/>
</dbReference>
<dbReference type="InterPro" id="IPR015919">
    <property type="entry name" value="Cadherin-like_sf"/>
</dbReference>
<feature type="domain" description="Cadherin" evidence="9">
    <location>
        <begin position="22"/>
        <end position="128"/>
    </location>
</feature>
<comment type="caution">
    <text evidence="10">The sequence shown here is derived from an EMBL/GenBank/DDBJ whole genome shotgun (WGS) entry which is preliminary data.</text>
</comment>
<evidence type="ECO:0000256" key="3">
    <source>
        <dbReference type="ARBA" id="ARBA00022737"/>
    </source>
</evidence>
<evidence type="ECO:0000259" key="9">
    <source>
        <dbReference type="PROSITE" id="PS50268"/>
    </source>
</evidence>
<accession>A0AAV7K742</accession>
<dbReference type="PANTHER" id="PTHR24028:SF328">
    <property type="entry name" value="CADHERIN-3"/>
    <property type="match status" value="1"/>
</dbReference>
<evidence type="ECO:0000256" key="5">
    <source>
        <dbReference type="ARBA" id="ARBA00022989"/>
    </source>
</evidence>
<dbReference type="PROSITE" id="PS50268">
    <property type="entry name" value="CADHERIN_2"/>
    <property type="match status" value="1"/>
</dbReference>
<dbReference type="Proteomes" id="UP001165289">
    <property type="component" value="Unassembled WGS sequence"/>
</dbReference>
<dbReference type="Pfam" id="PF00028">
    <property type="entry name" value="Cadherin"/>
    <property type="match status" value="1"/>
</dbReference>
<keyword evidence="7" id="KW-0325">Glycoprotein</keyword>
<keyword evidence="2" id="KW-0812">Transmembrane</keyword>
<gene>
    <name evidence="10" type="ORF">LOD99_15958</name>
</gene>
<dbReference type="GO" id="GO:0005509">
    <property type="term" value="F:calcium ion binding"/>
    <property type="evidence" value="ECO:0007669"/>
    <property type="project" value="UniProtKB-UniRule"/>
</dbReference>
<keyword evidence="4 8" id="KW-0106">Calcium</keyword>
<evidence type="ECO:0000256" key="1">
    <source>
        <dbReference type="ARBA" id="ARBA00004167"/>
    </source>
</evidence>
<dbReference type="InterPro" id="IPR050174">
    <property type="entry name" value="Protocadherin/Cadherin-CA"/>
</dbReference>
<organism evidence="10 11">
    <name type="scientific">Oopsacas minuta</name>
    <dbReference type="NCBI Taxonomy" id="111878"/>
    <lineage>
        <taxon>Eukaryota</taxon>
        <taxon>Metazoa</taxon>
        <taxon>Porifera</taxon>
        <taxon>Hexactinellida</taxon>
        <taxon>Hexasterophora</taxon>
        <taxon>Lyssacinosida</taxon>
        <taxon>Leucopsacidae</taxon>
        <taxon>Oopsacas</taxon>
    </lineage>
</organism>
<protein>
    <submittedName>
        <fullName evidence="10">Protocadherin gamma-A10</fullName>
    </submittedName>
</protein>
<evidence type="ECO:0000256" key="4">
    <source>
        <dbReference type="ARBA" id="ARBA00022837"/>
    </source>
</evidence>
<evidence type="ECO:0000313" key="11">
    <source>
        <dbReference type="Proteomes" id="UP001165289"/>
    </source>
</evidence>
<dbReference type="PRINTS" id="PR00205">
    <property type="entry name" value="CADHERIN"/>
</dbReference>
<keyword evidence="3" id="KW-0677">Repeat</keyword>
<dbReference type="CDD" id="cd11304">
    <property type="entry name" value="Cadherin_repeat"/>
    <property type="match status" value="1"/>
</dbReference>
<keyword evidence="11" id="KW-1185">Reference proteome</keyword>
<dbReference type="SMART" id="SM00112">
    <property type="entry name" value="CA"/>
    <property type="match status" value="1"/>
</dbReference>
<dbReference type="GO" id="GO:0007156">
    <property type="term" value="P:homophilic cell adhesion via plasma membrane adhesion molecules"/>
    <property type="evidence" value="ECO:0007669"/>
    <property type="project" value="InterPro"/>
</dbReference>
<evidence type="ECO:0000313" key="10">
    <source>
        <dbReference type="EMBL" id="KAI6657172.1"/>
    </source>
</evidence>
<reference evidence="10 11" key="1">
    <citation type="journal article" date="2023" name="BMC Biol.">
        <title>The compact genome of the sponge Oopsacas minuta (Hexactinellida) is lacking key metazoan core genes.</title>
        <authorList>
            <person name="Santini S."/>
            <person name="Schenkelaars Q."/>
            <person name="Jourda C."/>
            <person name="Duchesne M."/>
            <person name="Belahbib H."/>
            <person name="Rocher C."/>
            <person name="Selva M."/>
            <person name="Riesgo A."/>
            <person name="Vervoort M."/>
            <person name="Leys S.P."/>
            <person name="Kodjabachian L."/>
            <person name="Le Bivic A."/>
            <person name="Borchiellini C."/>
            <person name="Claverie J.M."/>
            <person name="Renard E."/>
        </authorList>
    </citation>
    <scope>NUCLEOTIDE SEQUENCE [LARGE SCALE GENOMIC DNA]</scope>
    <source>
        <strain evidence="10">SPO-2</strain>
    </source>
</reference>
<dbReference type="EMBL" id="JAKMXF010000122">
    <property type="protein sequence ID" value="KAI6657172.1"/>
    <property type="molecule type" value="Genomic_DNA"/>
</dbReference>
<dbReference type="Gene3D" id="2.60.40.60">
    <property type="entry name" value="Cadherins"/>
    <property type="match status" value="2"/>
</dbReference>
<keyword evidence="6" id="KW-0472">Membrane</keyword>
<name>A0AAV7K742_9METZ</name>
<sequence>MSDSATITISINDLNDNVPRFEFPSYNVTVDEDFSTSETLIQVHAFESPEDANTRITYSLQNKPPTSDDSLEYITIDSGTGIITASKSLDFEDLAVLELTITASDGINPATVGLTIYVENINDNAPSLTISSSCSQTLPENRPLGVFCTLDVLDLDQNSSTPEFTLESSGFSISPPLTKFAIVYSDGSSTASVQLQSLLDFESEKSYPLVITQPRLLCCWLENPSKLHIVTSVFLTHEQIWFDRILNLKQIHLAASIKSSSSCFRTSVIVERRHGRRMQMLRGGAKQ</sequence>
<comment type="subcellular location">
    <subcellularLocation>
        <location evidence="1">Membrane</location>
        <topology evidence="1">Single-pass membrane protein</topology>
    </subcellularLocation>
</comment>
<dbReference type="AlphaFoldDB" id="A0AAV7K742"/>
<evidence type="ECO:0000256" key="8">
    <source>
        <dbReference type="PROSITE-ProRule" id="PRU00043"/>
    </source>
</evidence>
<dbReference type="InterPro" id="IPR020894">
    <property type="entry name" value="Cadherin_CS"/>
</dbReference>
<evidence type="ECO:0000256" key="7">
    <source>
        <dbReference type="ARBA" id="ARBA00023180"/>
    </source>
</evidence>
<proteinExistence type="predicted"/>